<proteinExistence type="predicted"/>
<organism evidence="2 3">
    <name type="scientific">Amycolatopsis thailandensis</name>
    <dbReference type="NCBI Taxonomy" id="589330"/>
    <lineage>
        <taxon>Bacteria</taxon>
        <taxon>Bacillati</taxon>
        <taxon>Actinomycetota</taxon>
        <taxon>Actinomycetes</taxon>
        <taxon>Pseudonocardiales</taxon>
        <taxon>Pseudonocardiaceae</taxon>
        <taxon>Amycolatopsis</taxon>
    </lineage>
</organism>
<dbReference type="InterPro" id="IPR036291">
    <property type="entry name" value="NAD(P)-bd_dom_sf"/>
</dbReference>
<keyword evidence="1" id="KW-0560">Oxidoreductase</keyword>
<accession>A0A229SFF2</accession>
<evidence type="ECO:0000256" key="1">
    <source>
        <dbReference type="ARBA" id="ARBA00023002"/>
    </source>
</evidence>
<dbReference type="PANTHER" id="PTHR47534">
    <property type="entry name" value="YALI0E05731P"/>
    <property type="match status" value="1"/>
</dbReference>
<dbReference type="GO" id="GO:0016491">
    <property type="term" value="F:oxidoreductase activity"/>
    <property type="evidence" value="ECO:0007669"/>
    <property type="project" value="UniProtKB-KW"/>
</dbReference>
<dbReference type="InterPro" id="IPR052228">
    <property type="entry name" value="Sec_Metab_Biosynth_Oxidored"/>
</dbReference>
<dbReference type="Proteomes" id="UP000215223">
    <property type="component" value="Unassembled WGS sequence"/>
</dbReference>
<name>A0A229SFF2_9PSEU</name>
<dbReference type="AlphaFoldDB" id="A0A229SFF2"/>
<dbReference type="PANTHER" id="PTHR47534:SF3">
    <property type="entry name" value="ALCOHOL DEHYDROGENASE-LIKE C-TERMINAL DOMAIN-CONTAINING PROTEIN"/>
    <property type="match status" value="1"/>
</dbReference>
<dbReference type="Pfam" id="PF00106">
    <property type="entry name" value="adh_short"/>
    <property type="match status" value="1"/>
</dbReference>
<gene>
    <name evidence="2" type="ORF">CFP71_07780</name>
</gene>
<comment type="caution">
    <text evidence="2">The sequence shown here is derived from an EMBL/GenBank/DDBJ whole genome shotgun (WGS) entry which is preliminary data.</text>
</comment>
<dbReference type="EMBL" id="NMQT01000024">
    <property type="protein sequence ID" value="OXM57479.1"/>
    <property type="molecule type" value="Genomic_DNA"/>
</dbReference>
<evidence type="ECO:0000313" key="2">
    <source>
        <dbReference type="EMBL" id="OXM57479.1"/>
    </source>
</evidence>
<sequence>MPKSYLFRNKRFGYDDVPEHVFRNWRESMSTIVITGGTDGLGRALAADRLREGHTVVVVGRSEAKFRSLTGDAHFIKADLREVSENFRATREIAEHFPVVDTLVLGAAYVHRDRQLTSEGFEHTFALYYLSRYIFASELQGVLGAAEQPLILDTTVPGAPKDAIRWDDFQLSQGFTWKAANQQSRRMGLLSAARLASDHVRYVLYNPGFVRTSHQGALGKTSRKMVGVLAKLLGTPPEKAIRPMLDLIANRPEAPLSAYQRDKRLTVDADSKEAERLHTATTRLLKSI</sequence>
<protein>
    <submittedName>
        <fullName evidence="2">Oxidoreductase</fullName>
    </submittedName>
</protein>
<reference evidence="2 3" key="1">
    <citation type="submission" date="2017-07" db="EMBL/GenBank/DDBJ databases">
        <title>Amycolatopsis thailandensis Genome sequencing and assembly.</title>
        <authorList>
            <person name="Kaur N."/>
            <person name="Mayilraj S."/>
        </authorList>
    </citation>
    <scope>NUCLEOTIDE SEQUENCE [LARGE SCALE GENOMIC DNA]</scope>
    <source>
        <strain evidence="2 3">JCM 16380</strain>
    </source>
</reference>
<dbReference type="InterPro" id="IPR002347">
    <property type="entry name" value="SDR_fam"/>
</dbReference>
<dbReference type="Gene3D" id="3.40.50.720">
    <property type="entry name" value="NAD(P)-binding Rossmann-like Domain"/>
    <property type="match status" value="1"/>
</dbReference>
<dbReference type="OrthoDB" id="2860165at2"/>
<keyword evidence="3" id="KW-1185">Reference proteome</keyword>
<evidence type="ECO:0000313" key="3">
    <source>
        <dbReference type="Proteomes" id="UP000215223"/>
    </source>
</evidence>
<dbReference type="SUPFAM" id="SSF51735">
    <property type="entry name" value="NAD(P)-binding Rossmann-fold domains"/>
    <property type="match status" value="1"/>
</dbReference>